<feature type="transmembrane region" description="Helical" evidence="1">
    <location>
        <begin position="7"/>
        <end position="26"/>
    </location>
</feature>
<dbReference type="InterPro" id="IPR009793">
    <property type="entry name" value="DUF1361"/>
</dbReference>
<keyword evidence="1" id="KW-0472">Membrane</keyword>
<dbReference type="PATRIC" id="fig|702453.3.peg.2096"/>
<reference evidence="2" key="1">
    <citation type="journal article" date="2010" name="Microbiol. Resour. Announc.">
        <title>Comparative genomics of the bacterial genus Listeria: Genome evolution is characterized by limited gene acquisition and limited gene loss.</title>
        <authorList>
            <person name="den Bakker H.C."/>
            <person name="Cummings C.A."/>
            <person name="Ferreira V."/>
            <person name="Vatta P."/>
            <person name="Orsi R.H."/>
            <person name="Degoricija L."/>
            <person name="Barker M."/>
            <person name="Petrauskene O."/>
            <person name="Furtado M.R."/>
            <person name="Wiedmann M."/>
        </authorList>
    </citation>
    <scope>NUCLEOTIDE SEQUENCE [LARGE SCALE GENOMIC DNA]</scope>
    <source>
        <strain evidence="2">FSL N1-067</strain>
    </source>
</reference>
<protein>
    <submittedName>
        <fullName evidence="2">Membrane protein, putative</fullName>
    </submittedName>
</protein>
<feature type="transmembrane region" description="Helical" evidence="1">
    <location>
        <begin position="141"/>
        <end position="161"/>
    </location>
</feature>
<feature type="transmembrane region" description="Helical" evidence="1">
    <location>
        <begin position="32"/>
        <end position="50"/>
    </location>
</feature>
<comment type="caution">
    <text evidence="2">The sequence shown here is derived from an EMBL/GenBank/DDBJ whole genome shotgun (WGS) entry which is preliminary data.</text>
</comment>
<keyword evidence="1" id="KW-1133">Transmembrane helix</keyword>
<evidence type="ECO:0000256" key="1">
    <source>
        <dbReference type="SAM" id="Phobius"/>
    </source>
</evidence>
<keyword evidence="1" id="KW-0812">Transmembrane</keyword>
<organism evidence="2">
    <name type="scientific">Listeria seeligeri FSL N1-067</name>
    <dbReference type="NCBI Taxonomy" id="702453"/>
    <lineage>
        <taxon>Bacteria</taxon>
        <taxon>Bacillati</taxon>
        <taxon>Bacillota</taxon>
        <taxon>Bacilli</taxon>
        <taxon>Bacillales</taxon>
        <taxon>Listeriaceae</taxon>
        <taxon>Listeria</taxon>
    </lineage>
</organism>
<feature type="transmembrane region" description="Helical" evidence="1">
    <location>
        <begin position="57"/>
        <end position="78"/>
    </location>
</feature>
<dbReference type="AlphaFoldDB" id="E3ZSL6"/>
<evidence type="ECO:0000313" key="2">
    <source>
        <dbReference type="EMBL" id="EFR99379.1"/>
    </source>
</evidence>
<dbReference type="HOGENOM" id="CLU_081833_2_0_9"/>
<dbReference type="Proteomes" id="UP000004302">
    <property type="component" value="Chromosome"/>
</dbReference>
<feature type="transmembrane region" description="Helical" evidence="1">
    <location>
        <begin position="106"/>
        <end position="129"/>
    </location>
</feature>
<accession>E3ZSL6</accession>
<proteinExistence type="predicted"/>
<gene>
    <name evidence="2" type="ORF">NT03LS_2502</name>
</gene>
<sequence>MTIFMKKAIWICRAFLVGYFLILYFTADTYTFLILNVGLAYIPFEIAVFLTRKPRVWWIFWPLAVVWLVFFPNSPYLLTDLLHLQRLEIYGAEGILSTAPWLWRHFTYIIVGVFFGLFIGFWSFAKMLTEIRRRFNWTSKLSYQLLLIGLILLSSYAIYIGRFSRLHSIHLLTQPIESLQIMFGVFHWPFWNFVFYFSIIQYVIYTLFSKFSSSQKN</sequence>
<dbReference type="EMBL" id="ADXJ01000835">
    <property type="protein sequence ID" value="EFR99379.1"/>
    <property type="molecule type" value="Genomic_DNA"/>
</dbReference>
<name>E3ZSL6_LISSE</name>
<dbReference type="Pfam" id="PF07099">
    <property type="entry name" value="DUF1361"/>
    <property type="match status" value="1"/>
</dbReference>
<feature type="transmembrane region" description="Helical" evidence="1">
    <location>
        <begin position="181"/>
        <end position="208"/>
    </location>
</feature>